<keyword evidence="1" id="KW-0175">Coiled coil</keyword>
<gene>
    <name evidence="3" type="ORF">ACFPT7_14785</name>
</gene>
<evidence type="ECO:0008006" key="5">
    <source>
        <dbReference type="Google" id="ProtNLM"/>
    </source>
</evidence>
<organism evidence="3 4">
    <name type="scientific">Acidicapsa dinghuensis</name>
    <dbReference type="NCBI Taxonomy" id="2218256"/>
    <lineage>
        <taxon>Bacteria</taxon>
        <taxon>Pseudomonadati</taxon>
        <taxon>Acidobacteriota</taxon>
        <taxon>Terriglobia</taxon>
        <taxon>Terriglobales</taxon>
        <taxon>Acidobacteriaceae</taxon>
        <taxon>Acidicapsa</taxon>
    </lineage>
</organism>
<proteinExistence type="predicted"/>
<keyword evidence="4" id="KW-1185">Reference proteome</keyword>
<dbReference type="InterPro" id="IPR011990">
    <property type="entry name" value="TPR-like_helical_dom_sf"/>
</dbReference>
<protein>
    <recommendedName>
        <fullName evidence="5">Tetratricopeptide repeat protein</fullName>
    </recommendedName>
</protein>
<dbReference type="Proteomes" id="UP001596091">
    <property type="component" value="Unassembled WGS sequence"/>
</dbReference>
<comment type="caution">
    <text evidence="3">The sequence shown here is derived from an EMBL/GenBank/DDBJ whole genome shotgun (WGS) entry which is preliminary data.</text>
</comment>
<dbReference type="EMBL" id="JBHSPH010000005">
    <property type="protein sequence ID" value="MFC5863570.1"/>
    <property type="molecule type" value="Genomic_DNA"/>
</dbReference>
<feature type="transmembrane region" description="Helical" evidence="2">
    <location>
        <begin position="125"/>
        <end position="147"/>
    </location>
</feature>
<accession>A0ABW1EHC8</accession>
<dbReference type="Gene3D" id="1.25.40.10">
    <property type="entry name" value="Tetratricopeptide repeat domain"/>
    <property type="match status" value="1"/>
</dbReference>
<evidence type="ECO:0000313" key="4">
    <source>
        <dbReference type="Proteomes" id="UP001596091"/>
    </source>
</evidence>
<sequence length="559" mass="61653">MPGNSPAKVRLRISSSATMRIAPFVYLAATLVLTTIGVFQIFQFAALSDEVIAKAQQPAAQTTASQGASSASEPTVGGNRSYIVRRTTQGSPVQVNVSPAAANAADGSKPLDLSALETKLNDFRWILTLILASAGLFTVVQGIAAGFNAQNFQKQAESAIKQLELESTRALENLETKSSKALTDFETTSNEKSQDALAHLNEEFQSAMKDLDQEANSRVQRLEELEQQVVTHYPLFEKDRAHAFSALQNRIARFSLVKNSADGFDQRRKFYERIDLGERQEILAVDRALAYEIAGQNDPPAVFADQARQLAQFYWSKFIYEKSLGYGSLDDLERAEHLLEIARRKTAADKQFQLLNVLGNVRLERHKAKVAAARFPAGQTPADDGDLAGAKTAFETSIEQHPDQIRGYHNLAVIGVYYNYLTDEAALTAQLRRAVRVLEQGLSHQNWETQPVPEFRCGTLYNLACVHARLAVLDAGTRRQECEAALARLSEAAELGFVPQEDVDGDYDKESGDIYPLLHGKKIKAADGGMVTEEICDAEMRGKILNLKRKLCMNSPAQQ</sequence>
<evidence type="ECO:0000256" key="2">
    <source>
        <dbReference type="SAM" id="Phobius"/>
    </source>
</evidence>
<reference evidence="4" key="1">
    <citation type="journal article" date="2019" name="Int. J. Syst. Evol. Microbiol.">
        <title>The Global Catalogue of Microorganisms (GCM) 10K type strain sequencing project: providing services to taxonomists for standard genome sequencing and annotation.</title>
        <authorList>
            <consortium name="The Broad Institute Genomics Platform"/>
            <consortium name="The Broad Institute Genome Sequencing Center for Infectious Disease"/>
            <person name="Wu L."/>
            <person name="Ma J."/>
        </authorList>
    </citation>
    <scope>NUCLEOTIDE SEQUENCE [LARGE SCALE GENOMIC DNA]</scope>
    <source>
        <strain evidence="4">JCM 4087</strain>
    </source>
</reference>
<keyword evidence="2" id="KW-0472">Membrane</keyword>
<feature type="coiled-coil region" evidence="1">
    <location>
        <begin position="153"/>
        <end position="228"/>
    </location>
</feature>
<keyword evidence="2" id="KW-0812">Transmembrane</keyword>
<name>A0ABW1EHC8_9BACT</name>
<dbReference type="RefSeq" id="WP_263340208.1">
    <property type="nucleotide sequence ID" value="NZ_JAGSYH010000005.1"/>
</dbReference>
<keyword evidence="2" id="KW-1133">Transmembrane helix</keyword>
<feature type="transmembrane region" description="Helical" evidence="2">
    <location>
        <begin position="21"/>
        <end position="42"/>
    </location>
</feature>
<evidence type="ECO:0000256" key="1">
    <source>
        <dbReference type="SAM" id="Coils"/>
    </source>
</evidence>
<evidence type="ECO:0000313" key="3">
    <source>
        <dbReference type="EMBL" id="MFC5863570.1"/>
    </source>
</evidence>